<protein>
    <recommendedName>
        <fullName evidence="10">HVA22-like protein</fullName>
    </recommendedName>
</protein>
<evidence type="ECO:0000256" key="3">
    <source>
        <dbReference type="ARBA" id="ARBA00022692"/>
    </source>
</evidence>
<keyword evidence="9" id="KW-1185">Reference proteome</keyword>
<evidence type="ECO:0000256" key="5">
    <source>
        <dbReference type="ARBA" id="ARBA00023136"/>
    </source>
</evidence>
<comment type="subcellular location">
    <subcellularLocation>
        <location evidence="1 6">Membrane</location>
        <topology evidence="1 6">Multi-pass membrane protein</topology>
    </subcellularLocation>
</comment>
<evidence type="ECO:0000256" key="4">
    <source>
        <dbReference type="ARBA" id="ARBA00022989"/>
    </source>
</evidence>
<keyword evidence="4" id="KW-1133">Transmembrane helix</keyword>
<name>A0AAV0USQ4_HYABA</name>
<comment type="similarity">
    <text evidence="2 6">Belongs to the DP1 family.</text>
</comment>
<evidence type="ECO:0000256" key="1">
    <source>
        <dbReference type="ARBA" id="ARBA00004141"/>
    </source>
</evidence>
<keyword evidence="5" id="KW-0472">Membrane</keyword>
<gene>
    <name evidence="8" type="ORF">HBR001_LOCUS7590</name>
</gene>
<feature type="compositionally biased region" description="Polar residues" evidence="7">
    <location>
        <begin position="169"/>
        <end position="181"/>
    </location>
</feature>
<evidence type="ECO:0000313" key="8">
    <source>
        <dbReference type="EMBL" id="CAI5738750.1"/>
    </source>
</evidence>
<dbReference type="AlphaFoldDB" id="A0AAV0USQ4"/>
<dbReference type="GO" id="GO:0016020">
    <property type="term" value="C:membrane"/>
    <property type="evidence" value="ECO:0007669"/>
    <property type="project" value="UniProtKB-SubCell"/>
</dbReference>
<keyword evidence="3" id="KW-0812">Transmembrane</keyword>
<evidence type="ECO:0000256" key="6">
    <source>
        <dbReference type="RuleBase" id="RU362006"/>
    </source>
</evidence>
<reference evidence="8" key="1">
    <citation type="submission" date="2022-12" db="EMBL/GenBank/DDBJ databases">
        <authorList>
            <person name="Webb A."/>
        </authorList>
    </citation>
    <scope>NUCLEOTIDE SEQUENCE</scope>
    <source>
        <strain evidence="8">Hp1</strain>
    </source>
</reference>
<sequence>MGTSCSRGVCLAVGVAYPAYASFKALERPASGHDAKQWLTYWIVYGATTSVEAVASPLVGLVPGYSATKTLFLVWLMARPTHGATIVYDKFLCPFLKQKEPFVDDKLQEAQEAAEGALSSFVRAWGQTITDQVVAIQKSDEFKQLCAAIKALASPDSTKERRRRKSIDESTQSTNPDGGSE</sequence>
<evidence type="ECO:0000256" key="2">
    <source>
        <dbReference type="ARBA" id="ARBA00008573"/>
    </source>
</evidence>
<organism evidence="8 9">
    <name type="scientific">Hyaloperonospora brassicae</name>
    <name type="common">Brassica downy mildew</name>
    <name type="synonym">Peronospora brassicae</name>
    <dbReference type="NCBI Taxonomy" id="162125"/>
    <lineage>
        <taxon>Eukaryota</taxon>
        <taxon>Sar</taxon>
        <taxon>Stramenopiles</taxon>
        <taxon>Oomycota</taxon>
        <taxon>Peronosporomycetes</taxon>
        <taxon>Peronosporales</taxon>
        <taxon>Peronosporaceae</taxon>
        <taxon>Hyaloperonospora</taxon>
    </lineage>
</organism>
<evidence type="ECO:0000313" key="9">
    <source>
        <dbReference type="Proteomes" id="UP001162031"/>
    </source>
</evidence>
<proteinExistence type="inferred from homology"/>
<dbReference type="Pfam" id="PF03134">
    <property type="entry name" value="TB2_DP1_HVA22"/>
    <property type="match status" value="1"/>
</dbReference>
<dbReference type="EMBL" id="CANTFL010001387">
    <property type="protein sequence ID" value="CAI5738750.1"/>
    <property type="molecule type" value="Genomic_DNA"/>
</dbReference>
<dbReference type="PANTHER" id="PTHR12300:SF161">
    <property type="entry name" value="RECEPTOR EXPRESSION-ENHANCING PROTEIN"/>
    <property type="match status" value="1"/>
</dbReference>
<accession>A0AAV0USQ4</accession>
<dbReference type="InterPro" id="IPR004345">
    <property type="entry name" value="TB2_DP1_HVA22"/>
</dbReference>
<evidence type="ECO:0000256" key="7">
    <source>
        <dbReference type="SAM" id="MobiDB-lite"/>
    </source>
</evidence>
<dbReference type="Proteomes" id="UP001162031">
    <property type="component" value="Unassembled WGS sequence"/>
</dbReference>
<comment type="caution">
    <text evidence="8">The sequence shown here is derived from an EMBL/GenBank/DDBJ whole genome shotgun (WGS) entry which is preliminary data.</text>
</comment>
<dbReference type="PANTHER" id="PTHR12300">
    <property type="entry name" value="HVA22-LIKE PROTEINS"/>
    <property type="match status" value="1"/>
</dbReference>
<evidence type="ECO:0008006" key="10">
    <source>
        <dbReference type="Google" id="ProtNLM"/>
    </source>
</evidence>
<feature type="region of interest" description="Disordered" evidence="7">
    <location>
        <begin position="154"/>
        <end position="181"/>
    </location>
</feature>